<dbReference type="PANTHER" id="PTHR37162">
    <property type="entry name" value="HAT FAMILY DIMERISATION DOMAINCONTAINING PROTEIN-RELATED"/>
    <property type="match status" value="1"/>
</dbReference>
<dbReference type="Proteomes" id="UP001164746">
    <property type="component" value="Chromosome 9"/>
</dbReference>
<dbReference type="PANTHER" id="PTHR37162:SF11">
    <property type="match status" value="1"/>
</dbReference>
<feature type="region of interest" description="Disordered" evidence="1">
    <location>
        <begin position="280"/>
        <end position="351"/>
    </location>
</feature>
<evidence type="ECO:0008006" key="4">
    <source>
        <dbReference type="Google" id="ProtNLM"/>
    </source>
</evidence>
<protein>
    <recommendedName>
        <fullName evidence="4">DUF659 domain-containing protein</fullName>
    </recommendedName>
</protein>
<reference evidence="2" key="1">
    <citation type="submission" date="2022-11" db="EMBL/GenBank/DDBJ databases">
        <title>Centuries of genome instability and evolution in soft-shell clam transmissible cancer (bioRxiv).</title>
        <authorList>
            <person name="Hart S.F.M."/>
            <person name="Yonemitsu M.A."/>
            <person name="Giersch R.M."/>
            <person name="Beal B.F."/>
            <person name="Arriagada G."/>
            <person name="Davis B.W."/>
            <person name="Ostrander E.A."/>
            <person name="Goff S.P."/>
            <person name="Metzger M.J."/>
        </authorList>
    </citation>
    <scope>NUCLEOTIDE SEQUENCE</scope>
    <source>
        <strain evidence="2">MELC-2E11</strain>
        <tissue evidence="2">Siphon/mantle</tissue>
    </source>
</reference>
<evidence type="ECO:0000256" key="1">
    <source>
        <dbReference type="SAM" id="MobiDB-lite"/>
    </source>
</evidence>
<proteinExistence type="predicted"/>
<name>A0ABY7EZB6_MYAAR</name>
<evidence type="ECO:0000313" key="2">
    <source>
        <dbReference type="EMBL" id="WAR14725.1"/>
    </source>
</evidence>
<feature type="compositionally biased region" description="Polar residues" evidence="1">
    <location>
        <begin position="306"/>
        <end position="324"/>
    </location>
</feature>
<sequence>MREQKKQWKVSLGVTEKAVISKREAMEIDVKTVKSPTDLLVERKTAYLCCFGIAEHVKILFDESLNKKSQAKQMDIHVRYWGTNGLVHTRYLGSQFLGHATAEDMLQHFQKGIGDLEKQTKNMLQISMDGPNVNWKFLDMITTKIEQDFSVSLINIGSCVLHNVHNAFKTGCQATTWDVSSVLSSMYYLFKDSPTRKEDYQKSSGSTRMPMKFVTHRWMENVPVVDRAIEVWGNIGQFVKDVEKKKIAKPTCKSFEIVSAALKDLSFIAHSNSLRQKAKDKMSLSDKISKKLDEKSSKRRRFGRIQSDQSQEAPNPSNRVQQLEQGLDEQDMDSQKDLFASSPDVLQPEKK</sequence>
<organism evidence="2 3">
    <name type="scientific">Mya arenaria</name>
    <name type="common">Soft-shell clam</name>
    <dbReference type="NCBI Taxonomy" id="6604"/>
    <lineage>
        <taxon>Eukaryota</taxon>
        <taxon>Metazoa</taxon>
        <taxon>Spiralia</taxon>
        <taxon>Lophotrochozoa</taxon>
        <taxon>Mollusca</taxon>
        <taxon>Bivalvia</taxon>
        <taxon>Autobranchia</taxon>
        <taxon>Heteroconchia</taxon>
        <taxon>Euheterodonta</taxon>
        <taxon>Imparidentia</taxon>
        <taxon>Neoheterodontei</taxon>
        <taxon>Myida</taxon>
        <taxon>Myoidea</taxon>
        <taxon>Myidae</taxon>
        <taxon>Mya</taxon>
    </lineage>
</organism>
<keyword evidence="3" id="KW-1185">Reference proteome</keyword>
<feature type="compositionally biased region" description="Basic and acidic residues" evidence="1">
    <location>
        <begin position="280"/>
        <end position="296"/>
    </location>
</feature>
<accession>A0ABY7EZB6</accession>
<evidence type="ECO:0000313" key="3">
    <source>
        <dbReference type="Proteomes" id="UP001164746"/>
    </source>
</evidence>
<dbReference type="EMBL" id="CP111020">
    <property type="protein sequence ID" value="WAR14725.1"/>
    <property type="molecule type" value="Genomic_DNA"/>
</dbReference>
<gene>
    <name evidence="2" type="ORF">MAR_004830</name>
</gene>